<keyword evidence="4" id="KW-1185">Reference proteome</keyword>
<dbReference type="Gene3D" id="2.40.128.270">
    <property type="match status" value="1"/>
</dbReference>
<organism evidence="3 4">
    <name type="scientific">Sandaracinobacter neustonicus</name>
    <dbReference type="NCBI Taxonomy" id="1715348"/>
    <lineage>
        <taxon>Bacteria</taxon>
        <taxon>Pseudomonadati</taxon>
        <taxon>Pseudomonadota</taxon>
        <taxon>Alphaproteobacteria</taxon>
        <taxon>Sphingomonadales</taxon>
        <taxon>Sphingosinicellaceae</taxon>
        <taxon>Sandaracinobacter</taxon>
    </lineage>
</organism>
<protein>
    <submittedName>
        <fullName evidence="3">META domain-containing protein</fullName>
    </submittedName>
</protein>
<comment type="caution">
    <text evidence="3">The sequence shown here is derived from an EMBL/GenBank/DDBJ whole genome shotgun (WGS) entry which is preliminary data.</text>
</comment>
<dbReference type="RefSeq" id="WP_140929047.1">
    <property type="nucleotide sequence ID" value="NZ_VFSU01000031.1"/>
</dbReference>
<dbReference type="Pfam" id="PF03724">
    <property type="entry name" value="META"/>
    <property type="match status" value="1"/>
</dbReference>
<reference evidence="3 4" key="1">
    <citation type="submission" date="2019-06" db="EMBL/GenBank/DDBJ databases">
        <authorList>
            <person name="Lee I."/>
            <person name="Jang G.I."/>
            <person name="Hwang C.Y."/>
        </authorList>
    </citation>
    <scope>NUCLEOTIDE SEQUENCE [LARGE SCALE GENOMIC DNA]</scope>
    <source>
        <strain evidence="3 4">PAMC 28131</strain>
    </source>
</reference>
<dbReference type="OrthoDB" id="5489750at2"/>
<dbReference type="EMBL" id="VFSU01000031">
    <property type="protein sequence ID" value="TPE59176.1"/>
    <property type="molecule type" value="Genomic_DNA"/>
</dbReference>
<evidence type="ECO:0000259" key="2">
    <source>
        <dbReference type="Pfam" id="PF03724"/>
    </source>
</evidence>
<evidence type="ECO:0000313" key="4">
    <source>
        <dbReference type="Proteomes" id="UP000319897"/>
    </source>
</evidence>
<dbReference type="PANTHER" id="PTHR35535:SF1">
    <property type="entry name" value="HEAT SHOCK PROTEIN HSLJ"/>
    <property type="match status" value="1"/>
</dbReference>
<gene>
    <name evidence="3" type="ORF">FJQ54_14005</name>
</gene>
<feature type="domain" description="DUF306" evidence="2">
    <location>
        <begin position="30"/>
        <end position="133"/>
    </location>
</feature>
<evidence type="ECO:0000313" key="3">
    <source>
        <dbReference type="EMBL" id="TPE59176.1"/>
    </source>
</evidence>
<dbReference type="AlphaFoldDB" id="A0A501XF74"/>
<feature type="region of interest" description="Disordered" evidence="1">
    <location>
        <begin position="1"/>
        <end position="27"/>
    </location>
</feature>
<sequence length="138" mass="13850">MTAAIGSLGACASTSTPETKPAAAAPTGGAALQGAEWTVFEIAGKPIVPGSTPSIKFEDGRVSGAGSCNRFMGGYTIAPDGLKLTFSQMASTMMACPDPLMQQEGLFLKSLESVASYSVAGGVLSLSSADGVVVKAKR</sequence>
<name>A0A501XF74_9SPHN</name>
<dbReference type="InterPro" id="IPR005184">
    <property type="entry name" value="DUF306_Meta_HslJ"/>
</dbReference>
<evidence type="ECO:0000256" key="1">
    <source>
        <dbReference type="SAM" id="MobiDB-lite"/>
    </source>
</evidence>
<dbReference type="InterPro" id="IPR038670">
    <property type="entry name" value="HslJ-like_sf"/>
</dbReference>
<dbReference type="PANTHER" id="PTHR35535">
    <property type="entry name" value="HEAT SHOCK PROTEIN HSLJ"/>
    <property type="match status" value="1"/>
</dbReference>
<dbReference type="Proteomes" id="UP000319897">
    <property type="component" value="Unassembled WGS sequence"/>
</dbReference>
<dbReference type="InterPro" id="IPR053147">
    <property type="entry name" value="Hsp_HslJ-like"/>
</dbReference>
<feature type="compositionally biased region" description="Low complexity" evidence="1">
    <location>
        <begin position="12"/>
        <end position="27"/>
    </location>
</feature>
<proteinExistence type="predicted"/>
<accession>A0A501XF74</accession>